<protein>
    <recommendedName>
        <fullName evidence="5">Zinc finger double-stranded RNA binding domain-containing protein</fullName>
    </recommendedName>
</protein>
<keyword evidence="1" id="KW-0479">Metal-binding</keyword>
<dbReference type="InterPro" id="IPR039691">
    <property type="entry name" value="ZC3H7A/B"/>
</dbReference>
<dbReference type="Pfam" id="PF12171">
    <property type="entry name" value="zf-C2H2_jaz"/>
    <property type="match status" value="1"/>
</dbReference>
<feature type="non-terminal residue" evidence="6">
    <location>
        <position position="704"/>
    </location>
</feature>
<dbReference type="EMBL" id="KV598697">
    <property type="protein sequence ID" value="OPL20874.1"/>
    <property type="molecule type" value="Genomic_DNA"/>
</dbReference>
<proteinExistence type="predicted"/>
<feature type="compositionally biased region" description="Basic and acidic residues" evidence="4">
    <location>
        <begin position="207"/>
        <end position="236"/>
    </location>
</feature>
<feature type="compositionally biased region" description="Pro residues" evidence="4">
    <location>
        <begin position="242"/>
        <end position="264"/>
    </location>
</feature>
<dbReference type="SUPFAM" id="SSF57667">
    <property type="entry name" value="beta-beta-alpha zinc fingers"/>
    <property type="match status" value="1"/>
</dbReference>
<feature type="non-terminal residue" evidence="6">
    <location>
        <position position="1"/>
    </location>
</feature>
<sequence>MSKATQQQSETQKSTRPSEKKGEKTVTLTLDDITDVRFPLPLYDFKLACQICFKKTGDGIQGTRYVETQHTCTHDILVVKLRQKNSVNWLKVRPRIEPKFQQYGGYKLCTHFQGGRPCKVKEELCTFAHNKAEMELWTLDKQGDIQITEYINKLKSMGIMSSDQLNSIESKLKQLQKQEIPGMSYKNKKPVEIKQTVPDTPLVVQKEQVKETSRSRTETPPEPVRAPRFETKETTRHQPVGEIPPPQPPLQRRPPLLQNPPRPPMSTNQQSAMYTGQPLLSGPIINTTGPPSMFHHPMPNLSQPPPPLMQPMMPLSHPSRYAFPPPPLNRPPMFNGLPRQQHAPPVRMPTPNIQSEAPKLDYNPVIIKQGDETKPTKIIFPNSRTGDCRFAHSFVERDIWMLERDSGLSQEEIVNEVNKVLSGQEQQQQNRTQPVSIVPSTPTLASTLKSTANQPIQAKEQKRSEMEFDEESCPWVILQICSTCWKKGQKSIQDGDKDRCAKGHSNWSANKMVLLATTNKEIRPLPKKIPAGFRFLLCKGVKERNKCAYNGAGHCTFAHSEEELKIWQWMCAHDAKTPDDLFELSKEAQEKRASSEKSRIASGESVVNVQQNKVILPTHIKASTHYCPYCGVQCNSQKQWDEHCASDKHNFNVNSDKEHQWNYRQPPWGLAAINYTLCPQWNNNCGIPIFWILRVQEKHRFKVL</sequence>
<evidence type="ECO:0000259" key="5">
    <source>
        <dbReference type="Pfam" id="PF12171"/>
    </source>
</evidence>
<evidence type="ECO:0000256" key="2">
    <source>
        <dbReference type="ARBA" id="ARBA00022771"/>
    </source>
</evidence>
<evidence type="ECO:0000313" key="7">
    <source>
        <dbReference type="Proteomes" id="UP000266721"/>
    </source>
</evidence>
<dbReference type="GO" id="GO:0008270">
    <property type="term" value="F:zinc ion binding"/>
    <property type="evidence" value="ECO:0007669"/>
    <property type="project" value="UniProtKB-KW"/>
</dbReference>
<accession>A0A3R5Q2U6</accession>
<dbReference type="GO" id="GO:0035196">
    <property type="term" value="P:miRNA processing"/>
    <property type="evidence" value="ECO:0007669"/>
    <property type="project" value="TreeGrafter"/>
</dbReference>
<evidence type="ECO:0000256" key="3">
    <source>
        <dbReference type="ARBA" id="ARBA00022833"/>
    </source>
</evidence>
<evidence type="ECO:0000256" key="1">
    <source>
        <dbReference type="ARBA" id="ARBA00022723"/>
    </source>
</evidence>
<evidence type="ECO:0000313" key="6">
    <source>
        <dbReference type="EMBL" id="OPL20874.1"/>
    </source>
</evidence>
<keyword evidence="3" id="KW-0862">Zinc</keyword>
<feature type="domain" description="Zinc finger double-stranded RNA binding" evidence="5">
    <location>
        <begin position="625"/>
        <end position="649"/>
    </location>
</feature>
<dbReference type="Proteomes" id="UP000266721">
    <property type="component" value="Unassembled WGS sequence"/>
</dbReference>
<dbReference type="PANTHER" id="PTHR14928:SF16">
    <property type="entry name" value="C3H1-TYPE DOMAIN-CONTAINING PROTEIN"/>
    <property type="match status" value="1"/>
</dbReference>
<keyword evidence="2" id="KW-0863">Zinc-finger</keyword>
<dbReference type="InterPro" id="IPR036236">
    <property type="entry name" value="Znf_C2H2_sf"/>
</dbReference>
<feature type="region of interest" description="Disordered" evidence="4">
    <location>
        <begin position="1"/>
        <end position="24"/>
    </location>
</feature>
<keyword evidence="7" id="KW-1185">Reference proteome</keyword>
<feature type="region of interest" description="Disordered" evidence="4">
    <location>
        <begin position="179"/>
        <end position="269"/>
    </location>
</feature>
<dbReference type="InterPro" id="IPR022755">
    <property type="entry name" value="Znf_C2H2_jaz"/>
</dbReference>
<dbReference type="GO" id="GO:0035198">
    <property type="term" value="F:miRNA binding"/>
    <property type="evidence" value="ECO:0007669"/>
    <property type="project" value="InterPro"/>
</dbReference>
<name>A0A3R5Q2U6_MYTGA</name>
<organism evidence="6 7">
    <name type="scientific">Mytilus galloprovincialis</name>
    <name type="common">Mediterranean mussel</name>
    <dbReference type="NCBI Taxonomy" id="29158"/>
    <lineage>
        <taxon>Eukaryota</taxon>
        <taxon>Metazoa</taxon>
        <taxon>Spiralia</taxon>
        <taxon>Lophotrochozoa</taxon>
        <taxon>Mollusca</taxon>
        <taxon>Bivalvia</taxon>
        <taxon>Autobranchia</taxon>
        <taxon>Pteriomorphia</taxon>
        <taxon>Mytilida</taxon>
        <taxon>Mytiloidea</taxon>
        <taxon>Mytilidae</taxon>
        <taxon>Mytilinae</taxon>
        <taxon>Mytilus</taxon>
    </lineage>
</organism>
<reference evidence="6 7" key="1">
    <citation type="journal article" date="2016" name="PLoS ONE">
        <title>A First Insight into the Genome of the Filter-Feeder Mussel Mytilus galloprovincialis.</title>
        <authorList>
            <person name="Murgarella M."/>
            <person name="Puiu D."/>
            <person name="Novoa B."/>
            <person name="Figueras A."/>
            <person name="Posada D."/>
            <person name="Canchaya C."/>
        </authorList>
    </citation>
    <scope>NUCLEOTIDE SEQUENCE [LARGE SCALE GENOMIC DNA]</scope>
    <source>
        <tissue evidence="6">Muscle</tissue>
    </source>
</reference>
<dbReference type="PANTHER" id="PTHR14928">
    <property type="entry name" value="MICRO-RNA BINDING ZINC FINGER CCCH DOMAIN-CONTAINING PROTEIN 7"/>
    <property type="match status" value="1"/>
</dbReference>
<feature type="compositionally biased region" description="Polar residues" evidence="4">
    <location>
        <begin position="1"/>
        <end position="15"/>
    </location>
</feature>
<gene>
    <name evidence="6" type="ORF">AM593_06281</name>
</gene>
<dbReference type="AlphaFoldDB" id="A0A3R5Q2U6"/>
<evidence type="ECO:0000256" key="4">
    <source>
        <dbReference type="SAM" id="MobiDB-lite"/>
    </source>
</evidence>